<dbReference type="InterPro" id="IPR050197">
    <property type="entry name" value="Aldolase_class_II_sugar_metab"/>
</dbReference>
<dbReference type="Gene3D" id="3.40.225.10">
    <property type="entry name" value="Class II aldolase/adducin N-terminal domain"/>
    <property type="match status" value="1"/>
</dbReference>
<dbReference type="EMBL" id="JBHTCO010000045">
    <property type="protein sequence ID" value="MFC7395513.1"/>
    <property type="molecule type" value="Genomic_DNA"/>
</dbReference>
<dbReference type="SUPFAM" id="SSF53639">
    <property type="entry name" value="AraD/HMP-PK domain-like"/>
    <property type="match status" value="1"/>
</dbReference>
<gene>
    <name evidence="4" type="ORF">ACFQRG_21625</name>
</gene>
<accession>A0ABW2Q760</accession>
<sequence length="230" mass="25866">MVDQEKLLREQICDIGKRMYMKDMGAANDGNISIKLSDNVLLCTPTGVSKGYMSPEMICKIDGQGELIEKNVNDLKPSSEIKMHLRVYAERKDIHAVVHAHPLHATAFAVCGIPLNKQIMPESTIMLGEVPIAEYGTPSTEELPNSISPYLKDYDAILLANHGALTYGSDLNNAYFKMETMEYYAKLLFLTTKLPEPKELSDEQVKTLVKLREERYELSGRHPGLKLLKH</sequence>
<keyword evidence="1" id="KW-0479">Metal-binding</keyword>
<feature type="domain" description="Class II aldolase/adducin N-terminal" evidence="3">
    <location>
        <begin position="10"/>
        <end position="189"/>
    </location>
</feature>
<proteinExistence type="predicted"/>
<evidence type="ECO:0000313" key="4">
    <source>
        <dbReference type="EMBL" id="MFC7395513.1"/>
    </source>
</evidence>
<dbReference type="InterPro" id="IPR036409">
    <property type="entry name" value="Aldolase_II/adducin_N_sf"/>
</dbReference>
<evidence type="ECO:0000313" key="5">
    <source>
        <dbReference type="Proteomes" id="UP001596505"/>
    </source>
</evidence>
<dbReference type="Pfam" id="PF00596">
    <property type="entry name" value="Aldolase_II"/>
    <property type="match status" value="1"/>
</dbReference>
<dbReference type="PANTHER" id="PTHR22789">
    <property type="entry name" value="FUCULOSE PHOSPHATE ALDOLASE"/>
    <property type="match status" value="1"/>
</dbReference>
<dbReference type="InterPro" id="IPR001303">
    <property type="entry name" value="Aldolase_II/adducin_N"/>
</dbReference>
<organism evidence="4 5">
    <name type="scientific">Scopulibacillus cellulosilyticus</name>
    <dbReference type="NCBI Taxonomy" id="2665665"/>
    <lineage>
        <taxon>Bacteria</taxon>
        <taxon>Bacillati</taxon>
        <taxon>Bacillota</taxon>
        <taxon>Bacilli</taxon>
        <taxon>Bacillales</taxon>
        <taxon>Sporolactobacillaceae</taxon>
        <taxon>Scopulibacillus</taxon>
    </lineage>
</organism>
<keyword evidence="2" id="KW-0456">Lyase</keyword>
<dbReference type="Proteomes" id="UP001596505">
    <property type="component" value="Unassembled WGS sequence"/>
</dbReference>
<keyword evidence="5" id="KW-1185">Reference proteome</keyword>
<dbReference type="SMART" id="SM01007">
    <property type="entry name" value="Aldolase_II"/>
    <property type="match status" value="1"/>
</dbReference>
<evidence type="ECO:0000256" key="2">
    <source>
        <dbReference type="ARBA" id="ARBA00023239"/>
    </source>
</evidence>
<dbReference type="RefSeq" id="WP_380970236.1">
    <property type="nucleotide sequence ID" value="NZ_JBHTCO010000045.1"/>
</dbReference>
<reference evidence="5" key="1">
    <citation type="journal article" date="2019" name="Int. J. Syst. Evol. Microbiol.">
        <title>The Global Catalogue of Microorganisms (GCM) 10K type strain sequencing project: providing services to taxonomists for standard genome sequencing and annotation.</title>
        <authorList>
            <consortium name="The Broad Institute Genomics Platform"/>
            <consortium name="The Broad Institute Genome Sequencing Center for Infectious Disease"/>
            <person name="Wu L."/>
            <person name="Ma J."/>
        </authorList>
    </citation>
    <scope>NUCLEOTIDE SEQUENCE [LARGE SCALE GENOMIC DNA]</scope>
    <source>
        <strain evidence="5">CGMCC 1.16305</strain>
    </source>
</reference>
<evidence type="ECO:0000259" key="3">
    <source>
        <dbReference type="SMART" id="SM01007"/>
    </source>
</evidence>
<evidence type="ECO:0000256" key="1">
    <source>
        <dbReference type="ARBA" id="ARBA00022723"/>
    </source>
</evidence>
<name>A0ABW2Q760_9BACL</name>
<protein>
    <submittedName>
        <fullName evidence="4">Class II aldolase/adducin family protein</fullName>
    </submittedName>
</protein>
<dbReference type="PANTHER" id="PTHR22789:SF0">
    <property type="entry name" value="3-OXO-TETRONATE 4-PHOSPHATE DECARBOXYLASE-RELATED"/>
    <property type="match status" value="1"/>
</dbReference>
<comment type="caution">
    <text evidence="4">The sequence shown here is derived from an EMBL/GenBank/DDBJ whole genome shotgun (WGS) entry which is preliminary data.</text>
</comment>